<dbReference type="Proteomes" id="UP000325787">
    <property type="component" value="Chromosome"/>
</dbReference>
<protein>
    <submittedName>
        <fullName evidence="2">Uncharacterized protein</fullName>
    </submittedName>
</protein>
<gene>
    <name evidence="2" type="ORF">EKG83_08755</name>
</gene>
<name>A0A5Q0GUD0_SACSY</name>
<dbReference type="EMBL" id="CP034550">
    <property type="protein sequence ID" value="QFZ17559.1"/>
    <property type="molecule type" value="Genomic_DNA"/>
</dbReference>
<dbReference type="RefSeq" id="WP_033431408.1">
    <property type="nucleotide sequence ID" value="NZ_CP034550.1"/>
</dbReference>
<keyword evidence="1" id="KW-1133">Transmembrane helix</keyword>
<evidence type="ECO:0000313" key="3">
    <source>
        <dbReference type="Proteomes" id="UP000325787"/>
    </source>
</evidence>
<evidence type="ECO:0000313" key="2">
    <source>
        <dbReference type="EMBL" id="QFZ17559.1"/>
    </source>
</evidence>
<dbReference type="AlphaFoldDB" id="A0A5Q0GUD0"/>
<keyword evidence="3" id="KW-1185">Reference proteome</keyword>
<proteinExistence type="predicted"/>
<keyword evidence="1" id="KW-0812">Transmembrane</keyword>
<sequence length="169" mass="18104">MSTNAVLPAFIAATAALGGVTLGALVEPLRLGAARRARVRDDRAARCAKLIEAAMTCRARLLALNLAHRRAASGVEVDAAREEELVEAYRLARNELRQTVALLRLSGPDELVEAAMAVRQAERALRGVRFVGDDGAFDRDKPPQGVLDVARALEDVVHEFAATARKLAA</sequence>
<evidence type="ECO:0000256" key="1">
    <source>
        <dbReference type="SAM" id="Phobius"/>
    </source>
</evidence>
<dbReference type="KEGG" id="ssyi:EKG83_08755"/>
<feature type="transmembrane region" description="Helical" evidence="1">
    <location>
        <begin position="6"/>
        <end position="26"/>
    </location>
</feature>
<organism evidence="2 3">
    <name type="scientific">Saccharothrix syringae</name>
    <name type="common">Nocardiopsis syringae</name>
    <dbReference type="NCBI Taxonomy" id="103733"/>
    <lineage>
        <taxon>Bacteria</taxon>
        <taxon>Bacillati</taxon>
        <taxon>Actinomycetota</taxon>
        <taxon>Actinomycetes</taxon>
        <taxon>Pseudonocardiales</taxon>
        <taxon>Pseudonocardiaceae</taxon>
        <taxon>Saccharothrix</taxon>
    </lineage>
</organism>
<dbReference type="OrthoDB" id="3621338at2"/>
<reference evidence="3" key="1">
    <citation type="journal article" date="2021" name="Curr. Microbiol.">
        <title>Complete genome of nocamycin-producing strain Saccharothrix syringae NRRL B-16468 reveals the biosynthetic potential for secondary metabolites.</title>
        <authorList>
            <person name="Mo X."/>
            <person name="Yang S."/>
        </authorList>
    </citation>
    <scope>NUCLEOTIDE SEQUENCE [LARGE SCALE GENOMIC DNA]</scope>
    <source>
        <strain evidence="3">ATCC 51364 / DSM 43886 / JCM 6844 / KCTC 9398 / NBRC 14523 / NRRL B-16468 / INA 2240</strain>
    </source>
</reference>
<accession>A0A5Q0GUD0</accession>
<keyword evidence="1" id="KW-0472">Membrane</keyword>